<protein>
    <recommendedName>
        <fullName evidence="3">DNA topoisomerase (ATP-hydrolyzing)</fullName>
        <ecNumber evidence="3">5.6.2.2</ecNumber>
    </recommendedName>
</protein>
<dbReference type="EMBL" id="BSYR01000021">
    <property type="protein sequence ID" value="GMI86283.1"/>
    <property type="molecule type" value="Genomic_DNA"/>
</dbReference>
<sequence length="152" mass="17893">MIKTLTLIWCVNAVLEDFFRTRLNLYVGRKKSMENALEQQISENEIKLKFIEHIADRKLNVHMENPRVLAYLEEAFPEATECNYDFLFSVTITDLMVEKFRELCSEKDKLKKQLEGLKGSTAESLWHKDLDEFLTELAVRIRFFVKSSACYT</sequence>
<proteinExistence type="predicted"/>
<dbReference type="PANTHER" id="PTHR10169:SF38">
    <property type="entry name" value="DNA TOPOISOMERASE 2"/>
    <property type="match status" value="1"/>
</dbReference>
<dbReference type="OrthoDB" id="1938939at2759"/>
<evidence type="ECO:0000256" key="2">
    <source>
        <dbReference type="ARBA" id="ARBA00001946"/>
    </source>
</evidence>
<keyword evidence="8" id="KW-0413">Isomerase</keyword>
<organism evidence="10 11">
    <name type="scientific">Hibiscus trionum</name>
    <name type="common">Flower of an hour</name>
    <dbReference type="NCBI Taxonomy" id="183268"/>
    <lineage>
        <taxon>Eukaryota</taxon>
        <taxon>Viridiplantae</taxon>
        <taxon>Streptophyta</taxon>
        <taxon>Embryophyta</taxon>
        <taxon>Tracheophyta</taxon>
        <taxon>Spermatophyta</taxon>
        <taxon>Magnoliopsida</taxon>
        <taxon>eudicotyledons</taxon>
        <taxon>Gunneridae</taxon>
        <taxon>Pentapetalae</taxon>
        <taxon>rosids</taxon>
        <taxon>malvids</taxon>
        <taxon>Malvales</taxon>
        <taxon>Malvaceae</taxon>
        <taxon>Malvoideae</taxon>
        <taxon>Hibiscus</taxon>
    </lineage>
</organism>
<dbReference type="GO" id="GO:0000712">
    <property type="term" value="P:resolution of meiotic recombination intermediates"/>
    <property type="evidence" value="ECO:0007669"/>
    <property type="project" value="TreeGrafter"/>
</dbReference>
<keyword evidence="4" id="KW-0547">Nucleotide-binding</keyword>
<evidence type="ECO:0000313" key="11">
    <source>
        <dbReference type="Proteomes" id="UP001165190"/>
    </source>
</evidence>
<dbReference type="InterPro" id="IPR050634">
    <property type="entry name" value="DNA_Topoisomerase_II"/>
</dbReference>
<comment type="cofactor">
    <cofactor evidence="2">
        <name>Mg(2+)</name>
        <dbReference type="ChEBI" id="CHEBI:18420"/>
    </cofactor>
</comment>
<keyword evidence="5" id="KW-0067">ATP-binding</keyword>
<dbReference type="GO" id="GO:0005524">
    <property type="term" value="F:ATP binding"/>
    <property type="evidence" value="ECO:0007669"/>
    <property type="project" value="UniProtKB-KW"/>
</dbReference>
<evidence type="ECO:0000256" key="3">
    <source>
        <dbReference type="ARBA" id="ARBA00012895"/>
    </source>
</evidence>
<dbReference type="InterPro" id="IPR013757">
    <property type="entry name" value="Topo_IIA_A_a_sf"/>
</dbReference>
<dbReference type="GO" id="GO:0003677">
    <property type="term" value="F:DNA binding"/>
    <property type="evidence" value="ECO:0007669"/>
    <property type="project" value="UniProtKB-KW"/>
</dbReference>
<dbReference type="InterPro" id="IPR002205">
    <property type="entry name" value="Topo_IIA_dom_A"/>
</dbReference>
<evidence type="ECO:0000256" key="4">
    <source>
        <dbReference type="ARBA" id="ARBA00022741"/>
    </source>
</evidence>
<dbReference type="EC" id="5.6.2.2" evidence="3"/>
<evidence type="ECO:0000256" key="6">
    <source>
        <dbReference type="ARBA" id="ARBA00023029"/>
    </source>
</evidence>
<evidence type="ECO:0000259" key="9">
    <source>
        <dbReference type="Pfam" id="PF00521"/>
    </source>
</evidence>
<evidence type="ECO:0000256" key="5">
    <source>
        <dbReference type="ARBA" id="ARBA00022840"/>
    </source>
</evidence>
<dbReference type="GO" id="GO:0000819">
    <property type="term" value="P:sister chromatid segregation"/>
    <property type="evidence" value="ECO:0007669"/>
    <property type="project" value="TreeGrafter"/>
</dbReference>
<feature type="domain" description="Topo IIA-type catalytic" evidence="9">
    <location>
        <begin position="10"/>
        <end position="131"/>
    </location>
</feature>
<dbReference type="SUPFAM" id="SSF56719">
    <property type="entry name" value="Type II DNA topoisomerase"/>
    <property type="match status" value="1"/>
</dbReference>
<dbReference type="GO" id="GO:0003918">
    <property type="term" value="F:DNA topoisomerase type II (double strand cut, ATP-hydrolyzing) activity"/>
    <property type="evidence" value="ECO:0007669"/>
    <property type="project" value="UniProtKB-EC"/>
</dbReference>
<comment type="caution">
    <text evidence="10">The sequence shown here is derived from an EMBL/GenBank/DDBJ whole genome shotgun (WGS) entry which is preliminary data.</text>
</comment>
<dbReference type="Pfam" id="PF00521">
    <property type="entry name" value="DNA_topoisoIV"/>
    <property type="match status" value="1"/>
</dbReference>
<accession>A0A9W7M3C6</accession>
<comment type="catalytic activity">
    <reaction evidence="1">
        <text>ATP-dependent breakage, passage and rejoining of double-stranded DNA.</text>
        <dbReference type="EC" id="5.6.2.2"/>
    </reaction>
</comment>
<name>A0A9W7M3C6_HIBTR</name>
<keyword evidence="7" id="KW-0238">DNA-binding</keyword>
<dbReference type="AlphaFoldDB" id="A0A9W7M3C6"/>
<dbReference type="InterPro" id="IPR013760">
    <property type="entry name" value="Topo_IIA-like_dom_sf"/>
</dbReference>
<keyword evidence="6" id="KW-0799">Topoisomerase</keyword>
<evidence type="ECO:0000256" key="1">
    <source>
        <dbReference type="ARBA" id="ARBA00000185"/>
    </source>
</evidence>
<dbReference type="PANTHER" id="PTHR10169">
    <property type="entry name" value="DNA TOPOISOMERASE/GYRASE"/>
    <property type="match status" value="1"/>
</dbReference>
<reference evidence="10" key="1">
    <citation type="submission" date="2023-05" db="EMBL/GenBank/DDBJ databases">
        <title>Genome and transcriptome analyses reveal genes involved in the formation of fine ridges on petal epidermal cells in Hibiscus trionum.</title>
        <authorList>
            <person name="Koshimizu S."/>
            <person name="Masuda S."/>
            <person name="Ishii T."/>
            <person name="Shirasu K."/>
            <person name="Hoshino A."/>
            <person name="Arita M."/>
        </authorList>
    </citation>
    <scope>NUCLEOTIDE SEQUENCE</scope>
    <source>
        <strain evidence="10">Hamamatsu line</strain>
    </source>
</reference>
<gene>
    <name evidence="10" type="ORF">HRI_002297600</name>
</gene>
<dbReference type="Gene3D" id="1.10.268.10">
    <property type="entry name" value="Topoisomerase, domain 3"/>
    <property type="match status" value="1"/>
</dbReference>
<evidence type="ECO:0000313" key="10">
    <source>
        <dbReference type="EMBL" id="GMI86283.1"/>
    </source>
</evidence>
<evidence type="ECO:0000256" key="8">
    <source>
        <dbReference type="ARBA" id="ARBA00023235"/>
    </source>
</evidence>
<dbReference type="GO" id="GO:0006265">
    <property type="term" value="P:DNA topological change"/>
    <property type="evidence" value="ECO:0007669"/>
    <property type="project" value="InterPro"/>
</dbReference>
<evidence type="ECO:0000256" key="7">
    <source>
        <dbReference type="ARBA" id="ARBA00023125"/>
    </source>
</evidence>
<dbReference type="Proteomes" id="UP001165190">
    <property type="component" value="Unassembled WGS sequence"/>
</dbReference>
<keyword evidence="11" id="KW-1185">Reference proteome</keyword>
<dbReference type="GO" id="GO:0005634">
    <property type="term" value="C:nucleus"/>
    <property type="evidence" value="ECO:0007669"/>
    <property type="project" value="TreeGrafter"/>
</dbReference>